<protein>
    <submittedName>
        <fullName evidence="1">Unnamed protein product</fullName>
    </submittedName>
</protein>
<organism evidence="1 2">
    <name type="scientific">Ambrosiozyma monospora</name>
    <name type="common">Yeast</name>
    <name type="synonym">Endomycopsis monosporus</name>
    <dbReference type="NCBI Taxonomy" id="43982"/>
    <lineage>
        <taxon>Eukaryota</taxon>
        <taxon>Fungi</taxon>
        <taxon>Dikarya</taxon>
        <taxon>Ascomycota</taxon>
        <taxon>Saccharomycotina</taxon>
        <taxon>Pichiomycetes</taxon>
        <taxon>Pichiales</taxon>
        <taxon>Pichiaceae</taxon>
        <taxon>Ambrosiozyma</taxon>
    </lineage>
</organism>
<evidence type="ECO:0000313" key="1">
    <source>
        <dbReference type="EMBL" id="GME90835.1"/>
    </source>
</evidence>
<evidence type="ECO:0000313" key="2">
    <source>
        <dbReference type="Proteomes" id="UP001165064"/>
    </source>
</evidence>
<dbReference type="EMBL" id="BSXS01007926">
    <property type="protein sequence ID" value="GME90835.1"/>
    <property type="molecule type" value="Genomic_DNA"/>
</dbReference>
<proteinExistence type="predicted"/>
<sequence>MIPILVVFDKTISAKVALFLSSNSTEAKRPPSKSNKIWSFEIPAMDFLFLLYATCGRYFVNVMAILKYDKYNANSKALNSDVGVTML</sequence>
<accession>A0ACB5TM49</accession>
<comment type="caution">
    <text evidence="1">The sequence shown here is derived from an EMBL/GenBank/DDBJ whole genome shotgun (WGS) entry which is preliminary data.</text>
</comment>
<name>A0ACB5TM49_AMBMO</name>
<dbReference type="Proteomes" id="UP001165064">
    <property type="component" value="Unassembled WGS sequence"/>
</dbReference>
<keyword evidence="2" id="KW-1185">Reference proteome</keyword>
<gene>
    <name evidence="1" type="ORF">Amon02_000878600</name>
</gene>
<reference evidence="1" key="1">
    <citation type="submission" date="2023-04" db="EMBL/GenBank/DDBJ databases">
        <title>Ambrosiozyma monospora NBRC 10751.</title>
        <authorList>
            <person name="Ichikawa N."/>
            <person name="Sato H."/>
            <person name="Tonouchi N."/>
        </authorList>
    </citation>
    <scope>NUCLEOTIDE SEQUENCE</scope>
    <source>
        <strain evidence="1">NBRC 10751</strain>
    </source>
</reference>